<dbReference type="InterPro" id="IPR004358">
    <property type="entry name" value="Sig_transdc_His_kin-like_C"/>
</dbReference>
<dbReference type="Pfam" id="PF00512">
    <property type="entry name" value="HisKA"/>
    <property type="match status" value="1"/>
</dbReference>
<organism evidence="15 16">
    <name type="scientific">Acidocella aromatica</name>
    <dbReference type="NCBI Taxonomy" id="1303579"/>
    <lineage>
        <taxon>Bacteria</taxon>
        <taxon>Pseudomonadati</taxon>
        <taxon>Pseudomonadota</taxon>
        <taxon>Alphaproteobacteria</taxon>
        <taxon>Acetobacterales</taxon>
        <taxon>Acidocellaceae</taxon>
        <taxon>Acidocella</taxon>
    </lineage>
</organism>
<keyword evidence="4" id="KW-0597">Phosphoprotein</keyword>
<dbReference type="PRINTS" id="PR00344">
    <property type="entry name" value="BCTRLSENSOR"/>
</dbReference>
<feature type="transmembrane region" description="Helical" evidence="13">
    <location>
        <begin position="434"/>
        <end position="454"/>
    </location>
</feature>
<evidence type="ECO:0000256" key="1">
    <source>
        <dbReference type="ARBA" id="ARBA00000085"/>
    </source>
</evidence>
<dbReference type="SUPFAM" id="SSF47384">
    <property type="entry name" value="Homodimeric domain of signal transducing histidine kinase"/>
    <property type="match status" value="1"/>
</dbReference>
<dbReference type="PANTHER" id="PTHR45569">
    <property type="entry name" value="SENSOR PROTEIN KDPD"/>
    <property type="match status" value="1"/>
</dbReference>
<keyword evidence="8 15" id="KW-0418">Kinase</keyword>
<keyword evidence="7" id="KW-0547">Nucleotide-binding</keyword>
<dbReference type="InterPro" id="IPR005467">
    <property type="entry name" value="His_kinase_dom"/>
</dbReference>
<evidence type="ECO:0000256" key="4">
    <source>
        <dbReference type="ARBA" id="ARBA00022553"/>
    </source>
</evidence>
<dbReference type="Gene3D" id="3.40.50.620">
    <property type="entry name" value="HUPs"/>
    <property type="match status" value="1"/>
</dbReference>
<name>A0A840VAI2_9PROT</name>
<dbReference type="GO" id="GO:0005524">
    <property type="term" value="F:ATP binding"/>
    <property type="evidence" value="ECO:0007669"/>
    <property type="project" value="UniProtKB-KW"/>
</dbReference>
<evidence type="ECO:0000256" key="13">
    <source>
        <dbReference type="SAM" id="Phobius"/>
    </source>
</evidence>
<keyword evidence="6 13" id="KW-0812">Transmembrane</keyword>
<keyword evidence="10 13" id="KW-1133">Transmembrane helix</keyword>
<dbReference type="InterPro" id="IPR038318">
    <property type="entry name" value="KdpD_sf"/>
</dbReference>
<dbReference type="CDD" id="cd00082">
    <property type="entry name" value="HisKA"/>
    <property type="match status" value="1"/>
</dbReference>
<evidence type="ECO:0000256" key="9">
    <source>
        <dbReference type="ARBA" id="ARBA00022840"/>
    </source>
</evidence>
<evidence type="ECO:0000256" key="6">
    <source>
        <dbReference type="ARBA" id="ARBA00022692"/>
    </source>
</evidence>
<dbReference type="SUPFAM" id="SSF52540">
    <property type="entry name" value="P-loop containing nucleoside triphosphate hydrolases"/>
    <property type="match status" value="1"/>
</dbReference>
<dbReference type="Gene3D" id="3.30.565.10">
    <property type="entry name" value="Histidine kinase-like ATPase, C-terminal domain"/>
    <property type="match status" value="1"/>
</dbReference>
<evidence type="ECO:0000256" key="7">
    <source>
        <dbReference type="ARBA" id="ARBA00022741"/>
    </source>
</evidence>
<dbReference type="GO" id="GO:0005737">
    <property type="term" value="C:cytoplasm"/>
    <property type="evidence" value="ECO:0007669"/>
    <property type="project" value="UniProtKB-ARBA"/>
</dbReference>
<keyword evidence="12 13" id="KW-0472">Membrane</keyword>
<evidence type="ECO:0000313" key="15">
    <source>
        <dbReference type="EMBL" id="MBB5371837.1"/>
    </source>
</evidence>
<evidence type="ECO:0000256" key="8">
    <source>
        <dbReference type="ARBA" id="ARBA00022777"/>
    </source>
</evidence>
<dbReference type="Gene3D" id="1.20.120.620">
    <property type="entry name" value="Backbone structure of the membrane domain of e. Coli histidine kinase receptor kdpd"/>
    <property type="match status" value="1"/>
</dbReference>
<proteinExistence type="predicted"/>
<keyword evidence="5 15" id="KW-0808">Transferase</keyword>
<dbReference type="SUPFAM" id="SSF55874">
    <property type="entry name" value="ATPase domain of HSP90 chaperone/DNA topoisomerase II/histidine kinase"/>
    <property type="match status" value="1"/>
</dbReference>
<comment type="catalytic activity">
    <reaction evidence="1">
        <text>ATP + protein L-histidine = ADP + protein N-phospho-L-histidine.</text>
        <dbReference type="EC" id="2.7.13.3"/>
    </reaction>
</comment>
<dbReference type="AlphaFoldDB" id="A0A840VAI2"/>
<protein>
    <recommendedName>
        <fullName evidence="3">histidine kinase</fullName>
        <ecNumber evidence="3">2.7.13.3</ecNumber>
    </recommendedName>
</protein>
<dbReference type="Proteomes" id="UP000553706">
    <property type="component" value="Unassembled WGS sequence"/>
</dbReference>
<dbReference type="InterPro" id="IPR025201">
    <property type="entry name" value="KdpD_TM"/>
</dbReference>
<dbReference type="Pfam" id="PF02702">
    <property type="entry name" value="KdpD"/>
    <property type="match status" value="1"/>
</dbReference>
<gene>
    <name evidence="15" type="ORF">HNP71_000061</name>
</gene>
<feature type="domain" description="Histidine kinase" evidence="14">
    <location>
        <begin position="653"/>
        <end position="872"/>
    </location>
</feature>
<keyword evidence="9" id="KW-0067">ATP-binding</keyword>
<evidence type="ECO:0000256" key="10">
    <source>
        <dbReference type="ARBA" id="ARBA00022989"/>
    </source>
</evidence>
<dbReference type="EC" id="2.7.13.3" evidence="3"/>
<dbReference type="PROSITE" id="PS50109">
    <property type="entry name" value="HIS_KIN"/>
    <property type="match status" value="1"/>
</dbReference>
<dbReference type="PANTHER" id="PTHR45569:SF1">
    <property type="entry name" value="SENSOR PROTEIN KDPD"/>
    <property type="match status" value="1"/>
</dbReference>
<dbReference type="Pfam" id="PF02518">
    <property type="entry name" value="HATPase_c"/>
    <property type="match status" value="1"/>
</dbReference>
<dbReference type="InterPro" id="IPR014729">
    <property type="entry name" value="Rossmann-like_a/b/a_fold"/>
</dbReference>
<keyword evidence="11" id="KW-0902">Two-component regulatory system</keyword>
<dbReference type="InterPro" id="IPR003594">
    <property type="entry name" value="HATPase_dom"/>
</dbReference>
<dbReference type="SUPFAM" id="SSF55781">
    <property type="entry name" value="GAF domain-like"/>
    <property type="match status" value="1"/>
</dbReference>
<dbReference type="InterPro" id="IPR003852">
    <property type="entry name" value="Sig_transdc_His_kinase_KdpD_N"/>
</dbReference>
<dbReference type="SUPFAM" id="SSF52402">
    <property type="entry name" value="Adenine nucleotide alpha hydrolases-like"/>
    <property type="match status" value="1"/>
</dbReference>
<feature type="transmembrane region" description="Helical" evidence="13">
    <location>
        <begin position="388"/>
        <end position="405"/>
    </location>
</feature>
<dbReference type="SMART" id="SM00387">
    <property type="entry name" value="HATPase_c"/>
    <property type="match status" value="1"/>
</dbReference>
<sequence length="872" mass="93310">MEKPRPGDARPDPDALLASLRQTGRGHLKIFLGAAPGVGKTWEMLAAAHDQHRKGLDVVAGLIETHGRSGTAEKLGELELLPRLAMPYRGQVLEEFDLDAALARHPQLLLVDELAHTNAPGLRHAKRWQDVQELLEAGINVWTTVNVQHLESLNDQVARITGVRVAETIPDTVLDLADEIELIDLPPGELRTRLQEGHIYRPDVARRALEGFFREGNLGALREIALRRAAQRIDKDVANYMRLTAIPGPWPVAERVLALVGPDDTAQNVVRHATRLADALRAPLVAFHVERGDSTQVQTALDLAVQLGGTVVTVTARDLAQAVLDYAANNNVTHIVMGRTTARWRPRRRITEALTRQATAFTLHLVPLPAAPPPHPSAPARKGTWEPYLLASVLLGVVTLIGYIAKDYIPQEAMGLVFTGLIAAMASRSGRNAGLFTAAFGFLLWNFFFLPPLYTFSVSDPQDVVALLVFLLIGLLTGQLAGRVHLEASAAAARVEALRRISAFSQRFSRAATLSDVLRGAAEEAAAITGAGIVLMLGANGLEPEARIPAETALDEAASAAAEWCANHDVETGIGTSTLPSVAWRFVPLHANGKVSGVLGARPPAVPPPLAQTLSTLAGQASMAIERARMAMQTARAQAHEDSQKLRTALLSSLSHDLRTPLTAIRGAAETLEQAGAALDPATRADLLASISQNTALMTKFLANIMDMARVEAGNVTVKRERLRLSELIEAAISRVQGAEYTGVNIAPDASHALADPMLLEQVLVNILENAVKYAPPGSRIAVTVTRQTDKVRIAVADEGVGIPPAELDAVFDSFFRATRGDRVAPGTGLGLSIAKAFTEAMDGRISAQSPRLDLPADGLPGTIITLELPAA</sequence>
<feature type="transmembrane region" description="Helical" evidence="13">
    <location>
        <begin position="466"/>
        <end position="486"/>
    </location>
</feature>
<comment type="caution">
    <text evidence="15">The sequence shown here is derived from an EMBL/GenBank/DDBJ whole genome shotgun (WGS) entry which is preliminary data.</text>
</comment>
<dbReference type="Pfam" id="PF13493">
    <property type="entry name" value="DUF4118"/>
    <property type="match status" value="1"/>
</dbReference>
<keyword evidence="16" id="KW-1185">Reference proteome</keyword>
<dbReference type="Gene3D" id="3.40.50.300">
    <property type="entry name" value="P-loop containing nucleotide triphosphate hydrolases"/>
    <property type="match status" value="1"/>
</dbReference>
<comment type="subcellular location">
    <subcellularLocation>
        <location evidence="2">Membrane</location>
        <topology evidence="2">Multi-pass membrane protein</topology>
    </subcellularLocation>
</comment>
<dbReference type="FunFam" id="3.40.50.300:FF:000483">
    <property type="entry name" value="Sensor histidine kinase KdpD"/>
    <property type="match status" value="1"/>
</dbReference>
<dbReference type="InterPro" id="IPR052023">
    <property type="entry name" value="Histidine_kinase_KdpD"/>
</dbReference>
<evidence type="ECO:0000256" key="5">
    <source>
        <dbReference type="ARBA" id="ARBA00022679"/>
    </source>
</evidence>
<evidence type="ECO:0000259" key="14">
    <source>
        <dbReference type="PROSITE" id="PS50109"/>
    </source>
</evidence>
<dbReference type="InterPro" id="IPR036097">
    <property type="entry name" value="HisK_dim/P_sf"/>
</dbReference>
<dbReference type="InterPro" id="IPR003661">
    <property type="entry name" value="HisK_dim/P_dom"/>
</dbReference>
<reference evidence="15 16" key="1">
    <citation type="submission" date="2020-08" db="EMBL/GenBank/DDBJ databases">
        <title>Genomic Encyclopedia of Type Strains, Phase IV (KMG-IV): sequencing the most valuable type-strain genomes for metagenomic binning, comparative biology and taxonomic classification.</title>
        <authorList>
            <person name="Goeker M."/>
        </authorList>
    </citation>
    <scope>NUCLEOTIDE SEQUENCE [LARGE SCALE GENOMIC DNA]</scope>
    <source>
        <strain evidence="15 16">DSM 27026</strain>
    </source>
</reference>
<dbReference type="Gene3D" id="3.30.450.40">
    <property type="match status" value="1"/>
</dbReference>
<dbReference type="SMART" id="SM00388">
    <property type="entry name" value="HisKA"/>
    <property type="match status" value="1"/>
</dbReference>
<dbReference type="GO" id="GO:0000155">
    <property type="term" value="F:phosphorelay sensor kinase activity"/>
    <property type="evidence" value="ECO:0007669"/>
    <property type="project" value="InterPro"/>
</dbReference>
<dbReference type="EMBL" id="JACHFJ010000001">
    <property type="protein sequence ID" value="MBB5371837.1"/>
    <property type="molecule type" value="Genomic_DNA"/>
</dbReference>
<dbReference type="Gene3D" id="1.10.287.130">
    <property type="match status" value="1"/>
</dbReference>
<dbReference type="InterPro" id="IPR036890">
    <property type="entry name" value="HATPase_C_sf"/>
</dbReference>
<dbReference type="InterPro" id="IPR027417">
    <property type="entry name" value="P-loop_NTPase"/>
</dbReference>
<dbReference type="GO" id="GO:0005886">
    <property type="term" value="C:plasma membrane"/>
    <property type="evidence" value="ECO:0007669"/>
    <property type="project" value="TreeGrafter"/>
</dbReference>
<evidence type="ECO:0000256" key="2">
    <source>
        <dbReference type="ARBA" id="ARBA00004141"/>
    </source>
</evidence>
<dbReference type="RefSeq" id="WP_183264860.1">
    <property type="nucleotide sequence ID" value="NZ_JACHFJ010000001.1"/>
</dbReference>
<evidence type="ECO:0000256" key="3">
    <source>
        <dbReference type="ARBA" id="ARBA00012438"/>
    </source>
</evidence>
<evidence type="ECO:0000256" key="12">
    <source>
        <dbReference type="ARBA" id="ARBA00023136"/>
    </source>
</evidence>
<evidence type="ECO:0000313" key="16">
    <source>
        <dbReference type="Proteomes" id="UP000553706"/>
    </source>
</evidence>
<dbReference type="InterPro" id="IPR029016">
    <property type="entry name" value="GAF-like_dom_sf"/>
</dbReference>
<evidence type="ECO:0000256" key="11">
    <source>
        <dbReference type="ARBA" id="ARBA00023012"/>
    </source>
</evidence>
<accession>A0A840VAI2</accession>